<dbReference type="HOGENOM" id="CLU_066632_2_1_7"/>
<dbReference type="eggNOG" id="COG1381">
    <property type="taxonomic scope" value="Bacteria"/>
</dbReference>
<dbReference type="GO" id="GO:0006302">
    <property type="term" value="P:double-strand break repair"/>
    <property type="evidence" value="ECO:0007669"/>
    <property type="project" value="TreeGrafter"/>
</dbReference>
<evidence type="ECO:0000259" key="8">
    <source>
        <dbReference type="Pfam" id="PF11967"/>
    </source>
</evidence>
<dbReference type="PANTHER" id="PTHR33991:SF1">
    <property type="entry name" value="DNA REPAIR PROTEIN RECO"/>
    <property type="match status" value="1"/>
</dbReference>
<dbReference type="Gene3D" id="6.20.220.20">
    <property type="entry name" value="Recombination protein O, zinc-binding domain"/>
    <property type="match status" value="1"/>
</dbReference>
<comment type="similarity">
    <text evidence="1 7">Belongs to the RecO family.</text>
</comment>
<proteinExistence type="inferred from homology"/>
<dbReference type="PANTHER" id="PTHR33991">
    <property type="entry name" value="DNA REPAIR PROTEIN RECO"/>
    <property type="match status" value="1"/>
</dbReference>
<protein>
    <recommendedName>
        <fullName evidence="2 7">DNA repair protein RecO</fullName>
    </recommendedName>
    <alternativeName>
        <fullName evidence="6 7">Recombination protein O</fullName>
    </alternativeName>
</protein>
<dbReference type="SUPFAM" id="SSF57863">
    <property type="entry name" value="ArfGap/RecO-like zinc finger"/>
    <property type="match status" value="1"/>
</dbReference>
<keyword evidence="4 7" id="KW-0233">DNA recombination</keyword>
<organism evidence="9 10">
    <name type="scientific">Solidesulfovibrio carbinoliphilus subsp. oakridgensis</name>
    <dbReference type="NCBI Taxonomy" id="694327"/>
    <lineage>
        <taxon>Bacteria</taxon>
        <taxon>Pseudomonadati</taxon>
        <taxon>Thermodesulfobacteriota</taxon>
        <taxon>Desulfovibrionia</taxon>
        <taxon>Desulfovibrionales</taxon>
        <taxon>Desulfovibrionaceae</taxon>
        <taxon>Solidesulfovibrio</taxon>
    </lineage>
</organism>
<reference evidence="10" key="1">
    <citation type="journal article" date="2015" name="Genome Announc.">
        <title>High-Quality Draft Genome Sequence of Desulfovibrio carbinoliphilus FW-101-2B, an Organic Acid-Oxidizing Sulfate-Reducing Bacterium Isolated from Uranium(VI)-Contaminated Groundwater.</title>
        <authorList>
            <person name="Ramsay B.D."/>
            <person name="Hwang C."/>
            <person name="Woo H.L."/>
            <person name="Carroll S.L."/>
            <person name="Lucas S."/>
            <person name="Han J."/>
            <person name="Lapidus A.L."/>
            <person name="Cheng J.F."/>
            <person name="Goodwin L.A."/>
            <person name="Pitluck S."/>
            <person name="Peters L."/>
            <person name="Chertkov O."/>
            <person name="Held B."/>
            <person name="Detter J.C."/>
            <person name="Han C.S."/>
            <person name="Tapia R."/>
            <person name="Land M.L."/>
            <person name="Hauser L.J."/>
            <person name="Kyrpides N.C."/>
            <person name="Ivanova N.N."/>
            <person name="Mikhailova N."/>
            <person name="Pagani I."/>
            <person name="Woyke T."/>
            <person name="Arkin A.P."/>
            <person name="Dehal P."/>
            <person name="Chivian D."/>
            <person name="Criddle C.S."/>
            <person name="Wu W."/>
            <person name="Chakraborty R."/>
            <person name="Hazen T.C."/>
            <person name="Fields M.W."/>
        </authorList>
    </citation>
    <scope>NUCLEOTIDE SEQUENCE [LARGE SCALE GENOMIC DNA]</scope>
    <source>
        <strain evidence="10">FW-101-2B</strain>
    </source>
</reference>
<dbReference type="InterPro" id="IPR003717">
    <property type="entry name" value="RecO"/>
</dbReference>
<dbReference type="GO" id="GO:0006310">
    <property type="term" value="P:DNA recombination"/>
    <property type="evidence" value="ECO:0007669"/>
    <property type="project" value="UniProtKB-UniRule"/>
</dbReference>
<dbReference type="RefSeq" id="WP_009180180.1">
    <property type="nucleotide sequence ID" value="NZ_CM001368.1"/>
</dbReference>
<dbReference type="InterPro" id="IPR012340">
    <property type="entry name" value="NA-bd_OB-fold"/>
</dbReference>
<accession>G7Q3V9</accession>
<evidence type="ECO:0000256" key="4">
    <source>
        <dbReference type="ARBA" id="ARBA00023172"/>
    </source>
</evidence>
<evidence type="ECO:0000256" key="6">
    <source>
        <dbReference type="ARBA" id="ARBA00033409"/>
    </source>
</evidence>
<dbReference type="OrthoDB" id="9780797at2"/>
<dbReference type="Pfam" id="PF02565">
    <property type="entry name" value="RecO_C"/>
    <property type="match status" value="1"/>
</dbReference>
<keyword evidence="3 7" id="KW-0227">DNA damage</keyword>
<evidence type="ECO:0000256" key="7">
    <source>
        <dbReference type="HAMAP-Rule" id="MF_00201"/>
    </source>
</evidence>
<dbReference type="SUPFAM" id="SSF50249">
    <property type="entry name" value="Nucleic acid-binding proteins"/>
    <property type="match status" value="1"/>
</dbReference>
<dbReference type="HAMAP" id="MF_00201">
    <property type="entry name" value="RecO"/>
    <property type="match status" value="1"/>
</dbReference>
<sequence>MEFSEKALVLKVGRFREIDAWVRLFSPVRGLYTAFAFGGMKSRRRFLGCLDAFNHVRFKVRRSGYRGYHCLTEAKLLDAPRVLRTEPARLGMAVNCLKFFEAVPLGPQGTAEAYALLRAMLAALETEPATPSPLFPLLFRARMAFLHGMLPGCARCAACGAPLAGEGAVCHVEAGRIVCPDCRNGLDGGVRQPLGSGALALFDAAVAKDPGHWAACRPEPAAAREFSRTVDLLVRYHMGLAWEQGGFVRA</sequence>
<evidence type="ECO:0000256" key="1">
    <source>
        <dbReference type="ARBA" id="ARBA00007452"/>
    </source>
</evidence>
<evidence type="ECO:0000256" key="5">
    <source>
        <dbReference type="ARBA" id="ARBA00023204"/>
    </source>
</evidence>
<evidence type="ECO:0000313" key="10">
    <source>
        <dbReference type="Proteomes" id="UP000004662"/>
    </source>
</evidence>
<evidence type="ECO:0000256" key="2">
    <source>
        <dbReference type="ARBA" id="ARBA00021310"/>
    </source>
</evidence>
<dbReference type="Gene3D" id="2.40.50.140">
    <property type="entry name" value="Nucleic acid-binding proteins"/>
    <property type="match status" value="1"/>
</dbReference>
<dbReference type="Pfam" id="PF11967">
    <property type="entry name" value="RecO_N"/>
    <property type="match status" value="1"/>
</dbReference>
<dbReference type="Proteomes" id="UP000004662">
    <property type="component" value="Chromosome"/>
</dbReference>
<keyword evidence="10" id="KW-1185">Reference proteome</keyword>
<dbReference type="GO" id="GO:0043590">
    <property type="term" value="C:bacterial nucleoid"/>
    <property type="evidence" value="ECO:0007669"/>
    <property type="project" value="TreeGrafter"/>
</dbReference>
<dbReference type="InterPro" id="IPR022572">
    <property type="entry name" value="DNA_rep/recomb_RecO_N"/>
</dbReference>
<gene>
    <name evidence="7" type="primary">recO</name>
    <name evidence="9" type="ORF">DFW101_0732</name>
</gene>
<name>G7Q3V9_9BACT</name>
<dbReference type="InterPro" id="IPR037278">
    <property type="entry name" value="ARFGAP/RecO"/>
</dbReference>
<keyword evidence="5 7" id="KW-0234">DNA repair</keyword>
<evidence type="ECO:0000256" key="3">
    <source>
        <dbReference type="ARBA" id="ARBA00022763"/>
    </source>
</evidence>
<feature type="domain" description="DNA replication/recombination mediator RecO N-terminal" evidence="8">
    <location>
        <begin position="1"/>
        <end position="78"/>
    </location>
</feature>
<dbReference type="InterPro" id="IPR042242">
    <property type="entry name" value="RecO_C"/>
</dbReference>
<dbReference type="EMBL" id="CM001368">
    <property type="protein sequence ID" value="EHJ46749.1"/>
    <property type="molecule type" value="Genomic_DNA"/>
</dbReference>
<dbReference type="Gene3D" id="1.20.1440.120">
    <property type="entry name" value="Recombination protein O, C-terminal domain"/>
    <property type="match status" value="1"/>
</dbReference>
<evidence type="ECO:0000313" key="9">
    <source>
        <dbReference type="EMBL" id="EHJ46749.1"/>
    </source>
</evidence>
<comment type="function">
    <text evidence="7">Involved in DNA repair and RecF pathway recombination.</text>
</comment>
<dbReference type="STRING" id="694327.DFW101_0732"/>
<dbReference type="AlphaFoldDB" id="G7Q3V9"/>